<gene>
    <name evidence="5" type="ORF">LBV24_00685</name>
</gene>
<evidence type="ECO:0000259" key="3">
    <source>
        <dbReference type="SMART" id="SM00642"/>
    </source>
</evidence>
<dbReference type="CDD" id="cd11314">
    <property type="entry name" value="AmyAc_arch_bac_plant_AmyA"/>
    <property type="match status" value="1"/>
</dbReference>
<dbReference type="InterPro" id="IPR012850">
    <property type="entry name" value="A-amylase_bs_C"/>
</dbReference>
<dbReference type="SMART" id="SM00810">
    <property type="entry name" value="Alpha-amyl_C2"/>
    <property type="match status" value="1"/>
</dbReference>
<protein>
    <recommendedName>
        <fullName evidence="7">Alpha-amylase</fullName>
    </recommendedName>
</protein>
<dbReference type="InterPro" id="IPR006047">
    <property type="entry name" value="GH13_cat_dom"/>
</dbReference>
<dbReference type="PANTHER" id="PTHR43447">
    <property type="entry name" value="ALPHA-AMYLASE"/>
    <property type="match status" value="1"/>
</dbReference>
<dbReference type="RefSeq" id="WP_224476682.1">
    <property type="nucleotide sequence ID" value="NZ_JAIUJS010000001.1"/>
</dbReference>
<reference evidence="6" key="1">
    <citation type="submission" date="2023-07" db="EMBL/GenBank/DDBJ databases">
        <authorList>
            <person name="Yue Y."/>
        </authorList>
    </citation>
    <scope>NUCLEOTIDE SEQUENCE [LARGE SCALE GENOMIC DNA]</scope>
    <source>
        <strain evidence="6">2Y89</strain>
    </source>
</reference>
<feature type="domain" description="Glycosyl hydrolase family 13 catalytic" evidence="3">
    <location>
        <begin position="49"/>
        <end position="386"/>
    </location>
</feature>
<sequence length="447" mass="50773">MRNLVFIFCLVLVGCSKSDSNSNNSSDQNDNTFEDTGISIYADDDPTNDVLMQVFWWDSFNDLKISNYDSYYHYINSLVVELSNANIDLLWFPPVSEGEGMGYHPRKLYDFNSLHGTEAQLESLLFNLNAREMHAMADLVFNHRIGTATWTDFTEPSWSCESICIDDEGFTNPDAFGTTPCGEEDEGWSWGGARDLNHQSEEVQEGLKTYLTHLKNLGFDSWRYDYVKGFPAKYVGEYNAFTSYYYSVGEFWDGNVNLIKAWVDQTGTTISGQTTNKAGAFDFALKYKLHDAFVDKNYNILNQDHSLANIPGYGSKSVTFLDNHDTGCVNRDDCDNLYSTDINNILKGYTYLLTHPGIPMVWIYHYLYSDPAGTLKNDINDLIEIRKENGINANSVVDIIETIDGNSGYYLAQIDNKILVKIGEGSFQPDNDWELIKSRPGINIWKK</sequence>
<comment type="caution">
    <text evidence="5">The sequence shown here is derived from an EMBL/GenBank/DDBJ whole genome shotgun (WGS) entry which is preliminary data.</text>
</comment>
<keyword evidence="1" id="KW-0378">Hydrolase</keyword>
<proteinExistence type="predicted"/>
<evidence type="ECO:0000313" key="5">
    <source>
        <dbReference type="EMBL" id="MCA0151710.1"/>
    </source>
</evidence>
<organism evidence="5 6">
    <name type="scientific">Winogradskyella vincentii</name>
    <dbReference type="NCBI Taxonomy" id="2877122"/>
    <lineage>
        <taxon>Bacteria</taxon>
        <taxon>Pseudomonadati</taxon>
        <taxon>Bacteroidota</taxon>
        <taxon>Flavobacteriia</taxon>
        <taxon>Flavobacteriales</taxon>
        <taxon>Flavobacteriaceae</taxon>
        <taxon>Winogradskyella</taxon>
    </lineage>
</organism>
<keyword evidence="2" id="KW-0326">Glycosidase</keyword>
<dbReference type="SMART" id="SM00642">
    <property type="entry name" value="Aamy"/>
    <property type="match status" value="1"/>
</dbReference>
<dbReference type="Pfam" id="PF07821">
    <property type="entry name" value="Alpha-amyl_C2"/>
    <property type="match status" value="1"/>
</dbReference>
<evidence type="ECO:0000256" key="1">
    <source>
        <dbReference type="ARBA" id="ARBA00022801"/>
    </source>
</evidence>
<dbReference type="SUPFAM" id="SSF51445">
    <property type="entry name" value="(Trans)glycosidases"/>
    <property type="match status" value="1"/>
</dbReference>
<dbReference type="EMBL" id="JAIUJS010000001">
    <property type="protein sequence ID" value="MCA0151710.1"/>
    <property type="molecule type" value="Genomic_DNA"/>
</dbReference>
<keyword evidence="6" id="KW-1185">Reference proteome</keyword>
<evidence type="ECO:0000256" key="2">
    <source>
        <dbReference type="ARBA" id="ARBA00023295"/>
    </source>
</evidence>
<name>A0ABS7XXG6_9FLAO</name>
<evidence type="ECO:0000313" key="6">
    <source>
        <dbReference type="Proteomes" id="UP001198402"/>
    </source>
</evidence>
<dbReference type="Proteomes" id="UP001198402">
    <property type="component" value="Unassembled WGS sequence"/>
</dbReference>
<dbReference type="InterPro" id="IPR013780">
    <property type="entry name" value="Glyco_hydro_b"/>
</dbReference>
<dbReference type="Gene3D" id="2.60.40.1180">
    <property type="entry name" value="Golgi alpha-mannosidase II"/>
    <property type="match status" value="1"/>
</dbReference>
<dbReference type="InterPro" id="IPR017853">
    <property type="entry name" value="GH"/>
</dbReference>
<accession>A0ABS7XXG6</accession>
<dbReference type="Gene3D" id="3.20.20.80">
    <property type="entry name" value="Glycosidases"/>
    <property type="match status" value="1"/>
</dbReference>
<dbReference type="Pfam" id="PF00128">
    <property type="entry name" value="Alpha-amylase"/>
    <property type="match status" value="1"/>
</dbReference>
<feature type="domain" description="Alpha-amylase C-terminal beta-sheet" evidence="4">
    <location>
        <begin position="387"/>
        <end position="447"/>
    </location>
</feature>
<evidence type="ECO:0000259" key="4">
    <source>
        <dbReference type="SMART" id="SM00810"/>
    </source>
</evidence>
<dbReference type="PROSITE" id="PS51257">
    <property type="entry name" value="PROKAR_LIPOPROTEIN"/>
    <property type="match status" value="1"/>
</dbReference>
<evidence type="ECO:0008006" key="7">
    <source>
        <dbReference type="Google" id="ProtNLM"/>
    </source>
</evidence>